<proteinExistence type="predicted"/>
<evidence type="ECO:0000313" key="3">
    <source>
        <dbReference type="EMBL" id="MFC0680263.1"/>
    </source>
</evidence>
<dbReference type="SUPFAM" id="SSF51445">
    <property type="entry name" value="(Trans)glycosidases"/>
    <property type="match status" value="1"/>
</dbReference>
<comment type="caution">
    <text evidence="3">The sequence shown here is derived from an EMBL/GenBank/DDBJ whole genome shotgun (WGS) entry which is preliminary data.</text>
</comment>
<dbReference type="InterPro" id="IPR004352">
    <property type="entry name" value="GH114_TIM-barrel"/>
</dbReference>
<protein>
    <submittedName>
        <fullName evidence="3">Endo alpha-1,4 polygalactosaminidase</fullName>
    </submittedName>
</protein>
<dbReference type="Proteomes" id="UP001589896">
    <property type="component" value="Unassembled WGS sequence"/>
</dbReference>
<feature type="signal peptide" evidence="1">
    <location>
        <begin position="1"/>
        <end position="30"/>
    </location>
</feature>
<gene>
    <name evidence="3" type="ORF">ACFFGH_20705</name>
</gene>
<evidence type="ECO:0000259" key="2">
    <source>
        <dbReference type="Pfam" id="PF03537"/>
    </source>
</evidence>
<dbReference type="InterPro" id="IPR013785">
    <property type="entry name" value="Aldolase_TIM"/>
</dbReference>
<dbReference type="PANTHER" id="PTHR35273">
    <property type="entry name" value="ALPHA-1,4 POLYGALACTOSAMINIDASE, PUTATIVE (AFU_ORTHOLOGUE AFUA_3G07890)-RELATED"/>
    <property type="match status" value="1"/>
</dbReference>
<dbReference type="InterPro" id="IPR006311">
    <property type="entry name" value="TAT_signal"/>
</dbReference>
<keyword evidence="4" id="KW-1185">Reference proteome</keyword>
<feature type="chain" id="PRO_5046476761" evidence="1">
    <location>
        <begin position="31"/>
        <end position="273"/>
    </location>
</feature>
<evidence type="ECO:0000256" key="1">
    <source>
        <dbReference type="SAM" id="SignalP"/>
    </source>
</evidence>
<dbReference type="Pfam" id="PF03537">
    <property type="entry name" value="Glyco_hydro_114"/>
    <property type="match status" value="1"/>
</dbReference>
<keyword evidence="1" id="KW-0732">Signal</keyword>
<dbReference type="PROSITE" id="PS51257">
    <property type="entry name" value="PROKAR_LIPOPROTEIN"/>
    <property type="match status" value="1"/>
</dbReference>
<organism evidence="3 4">
    <name type="scientific">Lysobacter korlensis</name>
    <dbReference type="NCBI Taxonomy" id="553636"/>
    <lineage>
        <taxon>Bacteria</taxon>
        <taxon>Pseudomonadati</taxon>
        <taxon>Pseudomonadota</taxon>
        <taxon>Gammaproteobacteria</taxon>
        <taxon>Lysobacterales</taxon>
        <taxon>Lysobacteraceae</taxon>
        <taxon>Lysobacter</taxon>
    </lineage>
</organism>
<accession>A0ABV6RWJ4</accession>
<feature type="domain" description="Glycoside-hydrolase family GH114 TIM-barrel" evidence="2">
    <location>
        <begin position="45"/>
        <end position="261"/>
    </location>
</feature>
<name>A0ABV6RWJ4_9GAMM</name>
<dbReference type="PROSITE" id="PS51318">
    <property type="entry name" value="TAT"/>
    <property type="match status" value="1"/>
</dbReference>
<dbReference type="PANTHER" id="PTHR35273:SF2">
    <property type="entry name" value="ALPHA-GALACTOSIDASE"/>
    <property type="match status" value="1"/>
</dbReference>
<sequence>MRSRRARLMRGGLAGAALLVVSACSAIAPAASPPPVELPPWYAPFDYQLGGAYSPPADVALVVRDSTEPPATGLYSICYVNGFQTQPGADWPDDLLLRENAGAPVVDPDWPDEHLLDISTEAKRELIFERLAVSIAACADAGFQAVEFDNLDSYSRSDGRLTLEHAIDMARRLVLRAHQLGLAAGQKNTPELGSRGREEAGFDFVISEECDRFDECRVFTDSFGSSVFNIEYADALRGSAEEVCGRPTTPSATIIRDRDLMPTGSPGYFFQAC</sequence>
<reference evidence="3 4" key="1">
    <citation type="submission" date="2024-09" db="EMBL/GenBank/DDBJ databases">
        <authorList>
            <person name="Sun Q."/>
            <person name="Mori K."/>
        </authorList>
    </citation>
    <scope>NUCLEOTIDE SEQUENCE [LARGE SCALE GENOMIC DNA]</scope>
    <source>
        <strain evidence="3 4">KCTC 23076</strain>
    </source>
</reference>
<dbReference type="Gene3D" id="3.20.20.70">
    <property type="entry name" value="Aldolase class I"/>
    <property type="match status" value="1"/>
</dbReference>
<evidence type="ECO:0000313" key="4">
    <source>
        <dbReference type="Proteomes" id="UP001589896"/>
    </source>
</evidence>
<dbReference type="InterPro" id="IPR017853">
    <property type="entry name" value="GH"/>
</dbReference>
<dbReference type="EMBL" id="JBHLTG010000005">
    <property type="protein sequence ID" value="MFC0680263.1"/>
    <property type="molecule type" value="Genomic_DNA"/>
</dbReference>